<evidence type="ECO:0008006" key="4">
    <source>
        <dbReference type="Google" id="ProtNLM"/>
    </source>
</evidence>
<name>A0ABM8QEH1_9BACT</name>
<dbReference type="RefSeq" id="WP_213040201.1">
    <property type="nucleotide sequence ID" value="NZ_CAJNBJ010000001.1"/>
</dbReference>
<sequence>MKFLLYLLLALVVVPFQTTLLHYLSVFGVRPDLGLVAACLVGFLGGELDGLMLGLILGCFQDMLSAGDLWINVVTKGGSGFLAGLAGRHMAHITPAVMTAGLAIISCLSSAVFLYSLNPAGLDEVWLGVRSTILVQAGLDAALGAGLYLLFRERWSDDRMVTEGTL</sequence>
<evidence type="ECO:0000256" key="1">
    <source>
        <dbReference type="SAM" id="Phobius"/>
    </source>
</evidence>
<proteinExistence type="predicted"/>
<organism evidence="2 3">
    <name type="scientific">Nitrospira defluvii</name>
    <dbReference type="NCBI Taxonomy" id="330214"/>
    <lineage>
        <taxon>Bacteria</taxon>
        <taxon>Pseudomonadati</taxon>
        <taxon>Nitrospirota</taxon>
        <taxon>Nitrospiria</taxon>
        <taxon>Nitrospirales</taxon>
        <taxon>Nitrospiraceae</taxon>
        <taxon>Nitrospira</taxon>
    </lineage>
</organism>
<gene>
    <name evidence="2" type="ORF">NSPZN2_10293</name>
</gene>
<keyword evidence="1" id="KW-1133">Transmembrane helix</keyword>
<dbReference type="Proteomes" id="UP000675880">
    <property type="component" value="Unassembled WGS sequence"/>
</dbReference>
<keyword evidence="1" id="KW-0812">Transmembrane</keyword>
<reference evidence="2 3" key="1">
    <citation type="submission" date="2021-02" db="EMBL/GenBank/DDBJ databases">
        <authorList>
            <person name="Han P."/>
        </authorList>
    </citation>
    <scope>NUCLEOTIDE SEQUENCE [LARGE SCALE GENOMIC DNA]</scope>
    <source>
        <strain evidence="2">Candidatus Nitrospira sp. ZN2</strain>
    </source>
</reference>
<keyword evidence="1" id="KW-0472">Membrane</keyword>
<dbReference type="EMBL" id="CAJNBJ010000001">
    <property type="protein sequence ID" value="CAE6692563.1"/>
    <property type="molecule type" value="Genomic_DNA"/>
</dbReference>
<feature type="transmembrane region" description="Helical" evidence="1">
    <location>
        <begin position="34"/>
        <end position="60"/>
    </location>
</feature>
<comment type="caution">
    <text evidence="2">The sequence shown here is derived from an EMBL/GenBank/DDBJ whole genome shotgun (WGS) entry which is preliminary data.</text>
</comment>
<evidence type="ECO:0000313" key="3">
    <source>
        <dbReference type="Proteomes" id="UP000675880"/>
    </source>
</evidence>
<keyword evidence="3" id="KW-1185">Reference proteome</keyword>
<feature type="transmembrane region" description="Helical" evidence="1">
    <location>
        <begin position="96"/>
        <end position="117"/>
    </location>
</feature>
<protein>
    <recommendedName>
        <fullName evidence="4">Cell shape-determining protein MreD</fullName>
    </recommendedName>
</protein>
<feature type="transmembrane region" description="Helical" evidence="1">
    <location>
        <begin position="129"/>
        <end position="151"/>
    </location>
</feature>
<evidence type="ECO:0000313" key="2">
    <source>
        <dbReference type="EMBL" id="CAE6692563.1"/>
    </source>
</evidence>
<accession>A0ABM8QEH1</accession>